<dbReference type="PANTHER" id="PTHR48081">
    <property type="entry name" value="AB HYDROLASE SUPERFAMILY PROTEIN C4A8.06C"/>
    <property type="match status" value="1"/>
</dbReference>
<evidence type="ECO:0000256" key="3">
    <source>
        <dbReference type="SAM" id="SignalP"/>
    </source>
</evidence>
<feature type="region of interest" description="Disordered" evidence="2">
    <location>
        <begin position="212"/>
        <end position="231"/>
    </location>
</feature>
<name>Q2SLQ4_HAHCH</name>
<dbReference type="GO" id="GO:0016787">
    <property type="term" value="F:hydrolase activity"/>
    <property type="evidence" value="ECO:0007669"/>
    <property type="project" value="UniProtKB-KW"/>
</dbReference>
<dbReference type="SUPFAM" id="SSF53474">
    <property type="entry name" value="alpha/beta-Hydrolases"/>
    <property type="match status" value="1"/>
</dbReference>
<feature type="compositionally biased region" description="Low complexity" evidence="2">
    <location>
        <begin position="22"/>
        <end position="34"/>
    </location>
</feature>
<dbReference type="RefSeq" id="WP_011395493.1">
    <property type="nucleotide sequence ID" value="NC_007645.1"/>
</dbReference>
<feature type="compositionally biased region" description="Basic and acidic residues" evidence="2">
    <location>
        <begin position="212"/>
        <end position="224"/>
    </location>
</feature>
<evidence type="ECO:0000256" key="2">
    <source>
        <dbReference type="SAM" id="MobiDB-lite"/>
    </source>
</evidence>
<keyword evidence="3" id="KW-0732">Signal</keyword>
<protein>
    <submittedName>
        <fullName evidence="5">Esterase/lipase</fullName>
    </submittedName>
</protein>
<evidence type="ECO:0000256" key="1">
    <source>
        <dbReference type="ARBA" id="ARBA00022801"/>
    </source>
</evidence>
<dbReference type="KEGG" id="hch:HCH_01563"/>
<dbReference type="AlphaFoldDB" id="Q2SLQ4"/>
<dbReference type="EMBL" id="CP000155">
    <property type="protein sequence ID" value="ABC28420.1"/>
    <property type="molecule type" value="Genomic_DNA"/>
</dbReference>
<dbReference type="ESTHER" id="hahch-q2slq4">
    <property type="family name" value="BD-FAE"/>
</dbReference>
<evidence type="ECO:0000313" key="5">
    <source>
        <dbReference type="EMBL" id="ABC28420.1"/>
    </source>
</evidence>
<dbReference type="PANTHER" id="PTHR48081:SF13">
    <property type="entry name" value="ALPHA_BETA HYDROLASE"/>
    <property type="match status" value="1"/>
</dbReference>
<feature type="domain" description="BD-FAE-like" evidence="4">
    <location>
        <begin position="72"/>
        <end position="278"/>
    </location>
</feature>
<proteinExistence type="predicted"/>
<evidence type="ECO:0000259" key="4">
    <source>
        <dbReference type="Pfam" id="PF20434"/>
    </source>
</evidence>
<dbReference type="InterPro" id="IPR050300">
    <property type="entry name" value="GDXG_lipolytic_enzyme"/>
</dbReference>
<sequence length="324" mass="35119">MRLQAFIAFLMVSVSVAAAESSPETTSSSEQPSARGKSAPTPDSGFIPPAEQGVISHQDMAYVSNGHAQQKLDLYLPSAGKNIPLIIWIHGGGWMNGDKVKGVPIDYVDEGYAVASLNYRLSNVAKFPAQLEDVKAAVRWLRANAKQYDIDPDRIGAWGASAGGHLAALLGTTGDVEDFDVGENLNVSSRVQAVVDYFGPTDFLQMDEHRLPASESHDKADSPESRLIGGAIQDNKDKVKRTNPITYVSEGDAPFLIVHGDADPIVPHHQSQLLETALKEAEVPVSFYTVKGGQHGRFNDLKVVELTKAFFTKHLKPVGYWALN</sequence>
<dbReference type="HOGENOM" id="CLU_012494_4_0_6"/>
<feature type="chain" id="PRO_5004215181" evidence="3">
    <location>
        <begin position="19"/>
        <end position="324"/>
    </location>
</feature>
<evidence type="ECO:0000313" key="6">
    <source>
        <dbReference type="Proteomes" id="UP000000238"/>
    </source>
</evidence>
<keyword evidence="1" id="KW-0378">Hydrolase</keyword>
<reference evidence="5 6" key="1">
    <citation type="journal article" date="2005" name="Nucleic Acids Res.">
        <title>Genomic blueprint of Hahella chejuensis, a marine microbe producing an algicidal agent.</title>
        <authorList>
            <person name="Jeong H."/>
            <person name="Yim J.H."/>
            <person name="Lee C."/>
            <person name="Choi S.-H."/>
            <person name="Park Y.K."/>
            <person name="Yoon S.H."/>
            <person name="Hur C.-G."/>
            <person name="Kang H.-Y."/>
            <person name="Kim D."/>
            <person name="Lee H.H."/>
            <person name="Park K.H."/>
            <person name="Park S.-H."/>
            <person name="Park H.-S."/>
            <person name="Lee H.K."/>
            <person name="Oh T.K."/>
            <person name="Kim J.F."/>
        </authorList>
    </citation>
    <scope>NUCLEOTIDE SEQUENCE [LARGE SCALE GENOMIC DNA]</scope>
    <source>
        <strain evidence="5 6">KCTC 2396</strain>
    </source>
</reference>
<dbReference type="OrthoDB" id="9771666at2"/>
<feature type="region of interest" description="Disordered" evidence="2">
    <location>
        <begin position="22"/>
        <end position="50"/>
    </location>
</feature>
<gene>
    <name evidence="5" type="ordered locus">HCH_01563</name>
</gene>
<organism evidence="5 6">
    <name type="scientific">Hahella chejuensis (strain KCTC 2396)</name>
    <dbReference type="NCBI Taxonomy" id="349521"/>
    <lineage>
        <taxon>Bacteria</taxon>
        <taxon>Pseudomonadati</taxon>
        <taxon>Pseudomonadota</taxon>
        <taxon>Gammaproteobacteria</taxon>
        <taxon>Oceanospirillales</taxon>
        <taxon>Hahellaceae</taxon>
        <taxon>Hahella</taxon>
    </lineage>
</organism>
<feature type="signal peptide" evidence="3">
    <location>
        <begin position="1"/>
        <end position="18"/>
    </location>
</feature>
<dbReference type="STRING" id="349521.HCH_01563"/>
<dbReference type="Gene3D" id="3.40.50.1820">
    <property type="entry name" value="alpha/beta hydrolase"/>
    <property type="match status" value="1"/>
</dbReference>
<dbReference type="eggNOG" id="COG0657">
    <property type="taxonomic scope" value="Bacteria"/>
</dbReference>
<keyword evidence="6" id="KW-1185">Reference proteome</keyword>
<dbReference type="Pfam" id="PF20434">
    <property type="entry name" value="BD-FAE"/>
    <property type="match status" value="1"/>
</dbReference>
<dbReference type="InterPro" id="IPR029058">
    <property type="entry name" value="AB_hydrolase_fold"/>
</dbReference>
<accession>Q2SLQ4</accession>
<dbReference type="Proteomes" id="UP000000238">
    <property type="component" value="Chromosome"/>
</dbReference>
<dbReference type="InterPro" id="IPR049492">
    <property type="entry name" value="BD-FAE-like_dom"/>
</dbReference>